<dbReference type="PANTHER" id="PTHR15856">
    <property type="entry name" value="PHD FINGER PROTEIN 20-RELATED"/>
    <property type="match status" value="1"/>
</dbReference>
<feature type="region of interest" description="Disordered" evidence="8">
    <location>
        <begin position="635"/>
        <end position="658"/>
    </location>
</feature>
<dbReference type="Pfam" id="PF02820">
    <property type="entry name" value="MBT"/>
    <property type="match status" value="1"/>
</dbReference>
<feature type="region of interest" description="Disordered" evidence="8">
    <location>
        <begin position="671"/>
        <end position="694"/>
    </location>
</feature>
<name>A0A6B0VES1_IXORI</name>
<dbReference type="InterPro" id="IPR013087">
    <property type="entry name" value="Znf_C2H2_type"/>
</dbReference>
<dbReference type="EMBL" id="GIFC01018877">
    <property type="protein sequence ID" value="MXV00961.1"/>
    <property type="molecule type" value="Transcribed_RNA"/>
</dbReference>
<proteinExistence type="predicted"/>
<organism evidence="10">
    <name type="scientific">Ixodes ricinus</name>
    <name type="common">Common tick</name>
    <name type="synonym">Acarus ricinus</name>
    <dbReference type="NCBI Taxonomy" id="34613"/>
    <lineage>
        <taxon>Eukaryota</taxon>
        <taxon>Metazoa</taxon>
        <taxon>Ecdysozoa</taxon>
        <taxon>Arthropoda</taxon>
        <taxon>Chelicerata</taxon>
        <taxon>Arachnida</taxon>
        <taxon>Acari</taxon>
        <taxon>Parasitiformes</taxon>
        <taxon>Ixodida</taxon>
        <taxon>Ixodoidea</taxon>
        <taxon>Ixodidae</taxon>
        <taxon>Ixodinae</taxon>
        <taxon>Ixodes</taxon>
    </lineage>
</organism>
<dbReference type="InterPro" id="IPR043449">
    <property type="entry name" value="PHF20-like"/>
</dbReference>
<evidence type="ECO:0000256" key="7">
    <source>
        <dbReference type="PROSITE-ProRule" id="PRU00042"/>
    </source>
</evidence>
<dbReference type="Gene3D" id="3.30.40.10">
    <property type="entry name" value="Zinc/RING finger domain, C3HC4 (zinc finger)"/>
    <property type="match status" value="1"/>
</dbReference>
<evidence type="ECO:0000256" key="8">
    <source>
        <dbReference type="SAM" id="MobiDB-lite"/>
    </source>
</evidence>
<feature type="compositionally biased region" description="Basic and acidic residues" evidence="8">
    <location>
        <begin position="768"/>
        <end position="791"/>
    </location>
</feature>
<evidence type="ECO:0000256" key="6">
    <source>
        <dbReference type="ARBA" id="ARBA00023242"/>
    </source>
</evidence>
<feature type="compositionally biased region" description="Basic and acidic residues" evidence="8">
    <location>
        <begin position="304"/>
        <end position="317"/>
    </location>
</feature>
<dbReference type="PROSITE" id="PS00028">
    <property type="entry name" value="ZINC_FINGER_C2H2_1"/>
    <property type="match status" value="1"/>
</dbReference>
<sequence>MSADANNVVGADDDESMESVEGNLVVDHEFATESSAETVVENPLETQPETSWNQLYYGDDTVDGTPLDGSTPTRKRGGDGVDGSRSADDTATAGDRSASEDHGSTSDASKRGGANAPAENSQHGDEDSAGARRWCSETSNDKSDADSSGTGSTSRRRRSRLAPVYAPGTRVEARDFQQLQWYPAKVVTLDEGEEEVLVHFEGWSSRYDEWLPLDSPRLRPATHPHTRKEQLKKQAPRKPEYKKGEEVLARWGDRKTYPAKVLEVNEEGTYCVLFFDGIVKTLKAINVEKMPQEQKGSVVFPKVTRRDSEGRRNRDRGSQGTSRRSSQEPRKPAPQHETRKGAASPSTPDSRRPHPERAQKQRRDASASPAPSSSSSSSQSRKKILLIGGKFMAKKARQTDARGGSGRSADKKAKRRASSSTEESPAKRERRTSATFKDGAEGPSLTPSIPASTASPQDALPSYGLELPTSPQFTPDGRRIARKEFIIEEDHNHFKCTHEGCGKSFRKEPLLQSHLKHYHGRSPPSRPSEIETPPVAAAPSVPVPPAAISPAVRPFDLGEPPKVPFVKLEPPSENPLLQAALQVARGARENAPEGSSAAGHCSLGKLSEAVPAVVPATAPATVPATVPAAAPAAAPAPAPTAAHVPAAEPAPAVVDETSPEAPAPALLAVGGPEQLQGQPSLQPPSTGVLPGAPGASGPGVAAAIGGVAPPPKPRRMRFVPHFETLVEGREKRKIAKTEKALIADMEAAAHRRGAGASDRKRKRTSSTRSDKSDEGGSRRPKDEARRARVSETDAGLGQSTDGLDGFPAPSKSKKKRHSITTPFDPSLSPFFDAARDAFGQGSDGLTASEGDVSVEVKSDEVVQCACNCVEESGLMIQCEACLTWQHGSCFGIEEEKSVPDRYICHLCLGPRANADSQAKAGCSEGLCTGVRDSFRYKHDQDWFVRGKMASFGFLRERPAGLPDPEPIRATHDLMCSMHNVHAVLRSVTHKLNVAGSEDHPDLRHFAKPWASSLDFPLPRGPGEGPVRPGLAGSAYDHAYFAAEREPPDDLARGAPDIIVSAGADGGAGDLLMQDLSLGALDVGCIEEVVNRGEELPSLDAGEGQSATTQQAADAGRAGKEEEEEEDVEACRRNLLGHIFGMQDQLEHRLSCMEEQLQILEQDSSINAPDPTITEEEDMLRLKLSLKGLMKDLNAVHKLALFR</sequence>
<feature type="compositionally biased region" description="Basic and acidic residues" evidence="8">
    <location>
        <begin position="227"/>
        <end position="243"/>
    </location>
</feature>
<dbReference type="SMART" id="SM00249">
    <property type="entry name" value="PHD"/>
    <property type="match status" value="1"/>
</dbReference>
<dbReference type="InterPro" id="IPR013083">
    <property type="entry name" value="Znf_RING/FYVE/PHD"/>
</dbReference>
<dbReference type="SMART" id="SM00333">
    <property type="entry name" value="TUDOR"/>
    <property type="match status" value="2"/>
</dbReference>
<dbReference type="InterPro" id="IPR002999">
    <property type="entry name" value="Tudor"/>
</dbReference>
<keyword evidence="2" id="KW-0479">Metal-binding</keyword>
<comment type="subcellular location">
    <subcellularLocation>
        <location evidence="1">Nucleus</location>
    </subcellularLocation>
</comment>
<dbReference type="InterPro" id="IPR016197">
    <property type="entry name" value="Chromo-like_dom_sf"/>
</dbReference>
<feature type="compositionally biased region" description="Polar residues" evidence="8">
    <location>
        <begin position="44"/>
        <end position="54"/>
    </location>
</feature>
<dbReference type="PROSITE" id="PS50157">
    <property type="entry name" value="ZINC_FINGER_C2H2_2"/>
    <property type="match status" value="1"/>
</dbReference>
<feature type="compositionally biased region" description="Basic and acidic residues" evidence="8">
    <location>
        <begin position="325"/>
        <end position="340"/>
    </location>
</feature>
<dbReference type="InterPro" id="IPR004092">
    <property type="entry name" value="Mbt"/>
</dbReference>
<dbReference type="InterPro" id="IPR019786">
    <property type="entry name" value="Zinc_finger_PHD-type_CS"/>
</dbReference>
<feature type="compositionally biased region" description="Polar residues" evidence="8">
    <location>
        <begin position="445"/>
        <end position="456"/>
    </location>
</feature>
<feature type="compositionally biased region" description="Basic and acidic residues" evidence="8">
    <location>
        <begin position="97"/>
        <end position="110"/>
    </location>
</feature>
<dbReference type="GO" id="GO:0006357">
    <property type="term" value="P:regulation of transcription by RNA polymerase II"/>
    <property type="evidence" value="ECO:0007669"/>
    <property type="project" value="TreeGrafter"/>
</dbReference>
<dbReference type="GO" id="GO:0005634">
    <property type="term" value="C:nucleus"/>
    <property type="evidence" value="ECO:0007669"/>
    <property type="project" value="UniProtKB-SubCell"/>
</dbReference>
<dbReference type="SUPFAM" id="SSF57903">
    <property type="entry name" value="FYVE/PHD zinc finger"/>
    <property type="match status" value="1"/>
</dbReference>
<accession>A0A6B0VES1</accession>
<evidence type="ECO:0000256" key="1">
    <source>
        <dbReference type="ARBA" id="ARBA00004123"/>
    </source>
</evidence>
<feature type="region of interest" description="Disordered" evidence="8">
    <location>
        <begin position="293"/>
        <end position="476"/>
    </location>
</feature>
<feature type="region of interest" description="Disordered" evidence="8">
    <location>
        <begin position="747"/>
        <end position="826"/>
    </location>
</feature>
<dbReference type="CDD" id="cd20386">
    <property type="entry name" value="Tudor_PHF20-like"/>
    <property type="match status" value="1"/>
</dbReference>
<dbReference type="SUPFAM" id="SSF63748">
    <property type="entry name" value="Tudor/PWWP/MBT"/>
    <property type="match status" value="1"/>
</dbReference>
<dbReference type="CDD" id="cd15549">
    <property type="entry name" value="PHD_PHF20_like"/>
    <property type="match status" value="1"/>
</dbReference>
<dbReference type="Gene3D" id="3.30.160.60">
    <property type="entry name" value="Classic Zinc Finger"/>
    <property type="match status" value="1"/>
</dbReference>
<dbReference type="SMART" id="SM00355">
    <property type="entry name" value="ZnF_C2H2"/>
    <property type="match status" value="1"/>
</dbReference>
<dbReference type="GO" id="GO:0008270">
    <property type="term" value="F:zinc ion binding"/>
    <property type="evidence" value="ECO:0007669"/>
    <property type="project" value="UniProtKB-KW"/>
</dbReference>
<feature type="region of interest" description="Disordered" evidence="8">
    <location>
        <begin position="1"/>
        <end position="166"/>
    </location>
</feature>
<feature type="compositionally biased region" description="Low complexity" evidence="8">
    <location>
        <begin position="1"/>
        <end position="10"/>
    </location>
</feature>
<feature type="region of interest" description="Disordered" evidence="8">
    <location>
        <begin position="1096"/>
        <end position="1125"/>
    </location>
</feature>
<evidence type="ECO:0000313" key="10">
    <source>
        <dbReference type="EMBL" id="MXV00961.1"/>
    </source>
</evidence>
<evidence type="ECO:0000256" key="5">
    <source>
        <dbReference type="ARBA" id="ARBA00022833"/>
    </source>
</evidence>
<dbReference type="AlphaFoldDB" id="A0A6B0VES1"/>
<keyword evidence="3" id="KW-0677">Repeat</keyword>
<evidence type="ECO:0000256" key="3">
    <source>
        <dbReference type="ARBA" id="ARBA00022737"/>
    </source>
</evidence>
<protein>
    <submittedName>
        <fullName evidence="10">Putative dna polymerase iii subunit gamma and tau</fullName>
    </submittedName>
</protein>
<evidence type="ECO:0000259" key="9">
    <source>
        <dbReference type="PROSITE" id="PS50157"/>
    </source>
</evidence>
<dbReference type="Pfam" id="PF20826">
    <property type="entry name" value="PHD_5"/>
    <property type="match status" value="1"/>
</dbReference>
<feature type="region of interest" description="Disordered" evidence="8">
    <location>
        <begin position="219"/>
        <end position="243"/>
    </location>
</feature>
<keyword evidence="4 7" id="KW-0863">Zinc-finger</keyword>
<dbReference type="PROSITE" id="PS01359">
    <property type="entry name" value="ZF_PHD_1"/>
    <property type="match status" value="1"/>
</dbReference>
<dbReference type="Gene3D" id="2.30.30.140">
    <property type="match status" value="2"/>
</dbReference>
<evidence type="ECO:0000256" key="4">
    <source>
        <dbReference type="ARBA" id="ARBA00022771"/>
    </source>
</evidence>
<dbReference type="InterPro" id="IPR011011">
    <property type="entry name" value="Znf_FYVE_PHD"/>
</dbReference>
<dbReference type="PANTHER" id="PTHR15856:SF51">
    <property type="entry name" value="MBD-R2"/>
    <property type="match status" value="1"/>
</dbReference>
<feature type="region of interest" description="Disordered" evidence="8">
    <location>
        <begin position="516"/>
        <end position="542"/>
    </location>
</feature>
<dbReference type="InterPro" id="IPR001965">
    <property type="entry name" value="Znf_PHD"/>
</dbReference>
<dbReference type="CDD" id="cd20104">
    <property type="entry name" value="MBT_PHF20L1-like"/>
    <property type="match status" value="1"/>
</dbReference>
<dbReference type="SUPFAM" id="SSF54160">
    <property type="entry name" value="Chromo domain-like"/>
    <property type="match status" value="1"/>
</dbReference>
<feature type="compositionally biased region" description="Basic and acidic residues" evidence="8">
    <location>
        <begin position="349"/>
        <end position="365"/>
    </location>
</feature>
<evidence type="ECO:0000256" key="2">
    <source>
        <dbReference type="ARBA" id="ARBA00022723"/>
    </source>
</evidence>
<keyword evidence="6" id="KW-0539">Nucleus</keyword>
<reference evidence="10" key="1">
    <citation type="submission" date="2019-12" db="EMBL/GenBank/DDBJ databases">
        <title>An insight into the sialome of adult female Ixodes ricinus ticks feeding for 6 days.</title>
        <authorList>
            <person name="Perner J."/>
            <person name="Ribeiro J.M.C."/>
        </authorList>
    </citation>
    <scope>NUCLEOTIDE SEQUENCE</scope>
    <source>
        <strain evidence="10">Semi-engorged</strain>
        <tissue evidence="10">Salivary glands</tissue>
    </source>
</reference>
<keyword evidence="5" id="KW-0862">Zinc</keyword>
<feature type="domain" description="C2H2-type" evidence="9">
    <location>
        <begin position="494"/>
        <end position="524"/>
    </location>
</feature>
<feature type="compositionally biased region" description="Low complexity" evidence="8">
    <location>
        <begin position="366"/>
        <end position="378"/>
    </location>
</feature>
<dbReference type="GO" id="GO:0044545">
    <property type="term" value="C:NSL complex"/>
    <property type="evidence" value="ECO:0007669"/>
    <property type="project" value="TreeGrafter"/>
</dbReference>